<proteinExistence type="predicted"/>
<dbReference type="SUPFAM" id="SSF52096">
    <property type="entry name" value="ClpP/crotonase"/>
    <property type="match status" value="1"/>
</dbReference>
<dbReference type="EMBL" id="SHMQ01000031">
    <property type="protein sequence ID" value="RZV37734.1"/>
    <property type="molecule type" value="Genomic_DNA"/>
</dbReference>
<sequence length="253" mass="28591">MPIQFNCANSCIAEIDLDLGGKNSFNIAEINELIKILESNLEKEIDLKAIVIKSANPDYFATGPEIKEIAGLDREGARYYVTLLNVLTKHIYESAVPVICIINGAVSGIGLDIVSSCDFRLAGEKASFADLSSKYGILYPSHIILRLSFLIGVQKTKEILLSSKIYSADDMFRFNFISDYFSEENFEKGVNGFIENFRNLSVDSLRLKKKLFIDLWKNYLKNNHLPAEEIFSEILKEGKDWKKTVKDFYGDSL</sequence>
<accession>A0A520X991</accession>
<evidence type="ECO:0000313" key="2">
    <source>
        <dbReference type="Proteomes" id="UP000322454"/>
    </source>
</evidence>
<reference evidence="1 2" key="1">
    <citation type="submission" date="2019-01" db="EMBL/GenBank/DDBJ databases">
        <title>Insights into ecological role of a new deltaproteobacterial order Candidatus Sinidesulfobacterales (Sva0485) by metagenomics and metatranscriptomics.</title>
        <authorList>
            <person name="Tan S."/>
            <person name="Liu J."/>
            <person name="Fang Y."/>
            <person name="Hedlund B."/>
            <person name="Lian Z.-H."/>
            <person name="Huang L.-Y."/>
            <person name="Li J.-T."/>
            <person name="Huang L.-N."/>
            <person name="Li W.-J."/>
            <person name="Jiang H.-C."/>
            <person name="Dong H.-L."/>
            <person name="Shu W.-S."/>
        </authorList>
    </citation>
    <scope>NUCLEOTIDE SEQUENCE [LARGE SCALE GENOMIC DNA]</scope>
    <source>
        <strain evidence="1">AP4</strain>
    </source>
</reference>
<dbReference type="AlphaFoldDB" id="A0A520X991"/>
<dbReference type="Proteomes" id="UP000322454">
    <property type="component" value="Unassembled WGS sequence"/>
</dbReference>
<evidence type="ECO:0000313" key="1">
    <source>
        <dbReference type="EMBL" id="RZV37734.1"/>
    </source>
</evidence>
<dbReference type="PANTHER" id="PTHR11941:SF54">
    <property type="entry name" value="ENOYL-COA HYDRATASE, MITOCHONDRIAL"/>
    <property type="match status" value="1"/>
</dbReference>
<comment type="caution">
    <text evidence="1">The sequence shown here is derived from an EMBL/GenBank/DDBJ whole genome shotgun (WGS) entry which is preliminary data.</text>
</comment>
<dbReference type="CDD" id="cd06558">
    <property type="entry name" value="crotonase-like"/>
    <property type="match status" value="1"/>
</dbReference>
<gene>
    <name evidence="1" type="ORF">EVJ48_08385</name>
</gene>
<dbReference type="GO" id="GO:0006635">
    <property type="term" value="P:fatty acid beta-oxidation"/>
    <property type="evidence" value="ECO:0007669"/>
    <property type="project" value="TreeGrafter"/>
</dbReference>
<organism evidence="1 2">
    <name type="scientific">Candidatus Acidulodesulfobacterium acidiphilum</name>
    <dbReference type="NCBI Taxonomy" id="2597224"/>
    <lineage>
        <taxon>Bacteria</taxon>
        <taxon>Deltaproteobacteria</taxon>
        <taxon>Candidatus Acidulodesulfobacterales</taxon>
        <taxon>Candidatus Acidulodesulfobacterium</taxon>
    </lineage>
</organism>
<dbReference type="GO" id="GO:0003824">
    <property type="term" value="F:catalytic activity"/>
    <property type="evidence" value="ECO:0007669"/>
    <property type="project" value="UniProtKB-ARBA"/>
</dbReference>
<dbReference type="InterPro" id="IPR001753">
    <property type="entry name" value="Enoyl-CoA_hydra/iso"/>
</dbReference>
<name>A0A520X991_9DELT</name>
<protein>
    <submittedName>
        <fullName evidence="1">Enoyl-CoA hydratase/isomerase family protein</fullName>
    </submittedName>
</protein>
<dbReference type="Gene3D" id="3.90.226.10">
    <property type="entry name" value="2-enoyl-CoA Hydratase, Chain A, domain 1"/>
    <property type="match status" value="1"/>
</dbReference>
<dbReference type="Pfam" id="PF00378">
    <property type="entry name" value="ECH_1"/>
    <property type="match status" value="1"/>
</dbReference>
<dbReference type="InterPro" id="IPR029045">
    <property type="entry name" value="ClpP/crotonase-like_dom_sf"/>
</dbReference>
<dbReference type="PANTHER" id="PTHR11941">
    <property type="entry name" value="ENOYL-COA HYDRATASE-RELATED"/>
    <property type="match status" value="1"/>
</dbReference>